<comment type="pathway">
    <text evidence="12">Glycan biosynthesis.</text>
</comment>
<keyword evidence="8" id="KW-0564">Palmitate</keyword>
<evidence type="ECO:0000313" key="16">
    <source>
        <dbReference type="Proteomes" id="UP000239814"/>
    </source>
</evidence>
<keyword evidence="7" id="KW-0472">Membrane</keyword>
<keyword evidence="9" id="KW-0449">Lipoprotein</keyword>
<feature type="active site" description="Nucleophile" evidence="13">
    <location>
        <position position="375"/>
    </location>
</feature>
<dbReference type="CDD" id="cd13432">
    <property type="entry name" value="LDT_IgD_like_2"/>
    <property type="match status" value="1"/>
</dbReference>
<dbReference type="KEGG" id="git:C6V83_11020"/>
<accession>A0A2S0KGB6</accession>
<keyword evidence="11 13" id="KW-0961">Cell wall biogenesis/degradation</keyword>
<gene>
    <name evidence="15" type="ORF">C6V83_11020</name>
</gene>
<dbReference type="SUPFAM" id="SSF141523">
    <property type="entry name" value="L,D-transpeptidase catalytic domain-like"/>
    <property type="match status" value="1"/>
</dbReference>
<evidence type="ECO:0000256" key="4">
    <source>
        <dbReference type="ARBA" id="ARBA00022729"/>
    </source>
</evidence>
<dbReference type="Gene3D" id="2.40.440.10">
    <property type="entry name" value="L,D-transpeptidase catalytic domain-like"/>
    <property type="match status" value="1"/>
</dbReference>
<dbReference type="Pfam" id="PF03734">
    <property type="entry name" value="YkuD"/>
    <property type="match status" value="1"/>
</dbReference>
<keyword evidence="4" id="KW-0732">Signal</keyword>
<evidence type="ECO:0000256" key="12">
    <source>
        <dbReference type="ARBA" id="ARBA00060592"/>
    </source>
</evidence>
<protein>
    <recommendedName>
        <fullName evidence="14">L,D-TPase catalytic domain-containing protein</fullName>
    </recommendedName>
</protein>
<evidence type="ECO:0000256" key="13">
    <source>
        <dbReference type="PROSITE-ProRule" id="PRU01373"/>
    </source>
</evidence>
<dbReference type="AlphaFoldDB" id="A0A2S0KGB6"/>
<evidence type="ECO:0000256" key="9">
    <source>
        <dbReference type="ARBA" id="ARBA00023288"/>
    </source>
</evidence>
<comment type="pathway">
    <text evidence="1 13">Cell wall biogenesis; peptidoglycan biosynthesis.</text>
</comment>
<evidence type="ECO:0000256" key="5">
    <source>
        <dbReference type="ARBA" id="ARBA00022960"/>
    </source>
</evidence>
<evidence type="ECO:0000256" key="6">
    <source>
        <dbReference type="ARBA" id="ARBA00022984"/>
    </source>
</evidence>
<dbReference type="PANTHER" id="PTHR30582:SF2">
    <property type="entry name" value="L,D-TRANSPEPTIDASE YCIB-RELATED"/>
    <property type="match status" value="1"/>
</dbReference>
<keyword evidence="2" id="KW-1003">Cell membrane</keyword>
<dbReference type="GO" id="GO:0071555">
    <property type="term" value="P:cell wall organization"/>
    <property type="evidence" value="ECO:0007669"/>
    <property type="project" value="UniProtKB-UniRule"/>
</dbReference>
<keyword evidence="5 13" id="KW-0133">Cell shape</keyword>
<dbReference type="PANTHER" id="PTHR30582">
    <property type="entry name" value="L,D-TRANSPEPTIDASE"/>
    <property type="match status" value="1"/>
</dbReference>
<proteinExistence type="predicted"/>
<keyword evidence="6 13" id="KW-0573">Peptidoglycan synthesis</keyword>
<name>A0A2S0KGB6_9ACTN</name>
<dbReference type="InterPro" id="IPR041280">
    <property type="entry name" value="Big_10"/>
</dbReference>
<evidence type="ECO:0000313" key="15">
    <source>
        <dbReference type="EMBL" id="AVM00719.1"/>
    </source>
</evidence>
<dbReference type="PROSITE" id="PS52029">
    <property type="entry name" value="LD_TPASE"/>
    <property type="match status" value="1"/>
</dbReference>
<dbReference type="GO" id="GO:0071972">
    <property type="term" value="F:peptidoglycan L,D-transpeptidase activity"/>
    <property type="evidence" value="ECO:0007669"/>
    <property type="project" value="TreeGrafter"/>
</dbReference>
<dbReference type="Gene3D" id="2.60.40.3780">
    <property type="match status" value="1"/>
</dbReference>
<dbReference type="GO" id="GO:0018104">
    <property type="term" value="P:peptidoglycan-protein cross-linking"/>
    <property type="evidence" value="ECO:0007669"/>
    <property type="project" value="TreeGrafter"/>
</dbReference>
<dbReference type="UniPathway" id="UPA00219"/>
<dbReference type="EMBL" id="CP027433">
    <property type="protein sequence ID" value="AVM00719.1"/>
    <property type="molecule type" value="Genomic_DNA"/>
</dbReference>
<dbReference type="OrthoDB" id="5242354at2"/>
<evidence type="ECO:0000256" key="8">
    <source>
        <dbReference type="ARBA" id="ARBA00023139"/>
    </source>
</evidence>
<sequence length="428" mass="45990">MCQPCNLSTRRHDLHRTFRSAIRSGRGRNVREAAPSLRARLVKFAALVLAIAVLSSCSASYGSDVQPGDNVADLMKPTISVAKEGGGRLAPNSVGVEPGLPIVVTANDGILAKVNIPKSDGSALDGRMSEDGSTWTSTEALGYSKRYSLQAEAVGVGGRATVSQRFTTTSPGSLTSAVILGERTVGIAQTVGIRFTDPIPDRTKAQNAIKITSDPQVEGAFYWISNSEVRWRPEHFWKPGTKVSVAVNIYGVDLGDGLYGDKNSSYDFTIGRAQEIFADDNTKTIVVKRGDKVIRTMPTSFGKDSTATPRGIYMIGDRVEHIIMDSSTYGVPVESAAGYRTPVDWAVQMSYSGIYMHGAPWSLWAQGNSNVSNGCPNLSPANAEWLVKNTLRGDPVTVKNTNAEVLSGTDGLGDWNIPWSVWKKGNAE</sequence>
<evidence type="ECO:0000256" key="1">
    <source>
        <dbReference type="ARBA" id="ARBA00004752"/>
    </source>
</evidence>
<dbReference type="GO" id="GO:0016746">
    <property type="term" value="F:acyltransferase activity"/>
    <property type="evidence" value="ECO:0007669"/>
    <property type="project" value="UniProtKB-KW"/>
</dbReference>
<dbReference type="Gene3D" id="2.60.40.3710">
    <property type="match status" value="1"/>
</dbReference>
<evidence type="ECO:0000256" key="2">
    <source>
        <dbReference type="ARBA" id="ARBA00022475"/>
    </source>
</evidence>
<dbReference type="CDD" id="cd16913">
    <property type="entry name" value="YkuD_like"/>
    <property type="match status" value="1"/>
</dbReference>
<reference evidence="15 16" key="1">
    <citation type="submission" date="2018-03" db="EMBL/GenBank/DDBJ databases">
        <title>Characteristics and genome of n-alkane degrading marine bacteria Gordonia iterans isolated from crude oil contaminated in Tae-an, South Korea.</title>
        <authorList>
            <person name="Lee S.-S."/>
            <person name="Kim H."/>
        </authorList>
    </citation>
    <scope>NUCLEOTIDE SEQUENCE [LARGE SCALE GENOMIC DNA]</scope>
    <source>
        <strain evidence="15 16">Co17</strain>
    </source>
</reference>
<dbReference type="GO" id="GO:0005576">
    <property type="term" value="C:extracellular region"/>
    <property type="evidence" value="ECO:0007669"/>
    <property type="project" value="TreeGrafter"/>
</dbReference>
<evidence type="ECO:0000259" key="14">
    <source>
        <dbReference type="PROSITE" id="PS52029"/>
    </source>
</evidence>
<evidence type="ECO:0000256" key="3">
    <source>
        <dbReference type="ARBA" id="ARBA00022679"/>
    </source>
</evidence>
<dbReference type="Proteomes" id="UP000239814">
    <property type="component" value="Chromosome"/>
</dbReference>
<evidence type="ECO:0000256" key="10">
    <source>
        <dbReference type="ARBA" id="ARBA00023315"/>
    </source>
</evidence>
<dbReference type="FunFam" id="2.40.440.10:FF:000005">
    <property type="entry name" value="L,D-transpeptidase 2"/>
    <property type="match status" value="1"/>
</dbReference>
<dbReference type="InterPro" id="IPR050979">
    <property type="entry name" value="LD-transpeptidase"/>
</dbReference>
<feature type="active site" description="Proton donor/acceptor" evidence="13">
    <location>
        <position position="357"/>
    </location>
</feature>
<keyword evidence="3" id="KW-0808">Transferase</keyword>
<dbReference type="InterPro" id="IPR038063">
    <property type="entry name" value="Transpep_catalytic_dom"/>
</dbReference>
<keyword evidence="16" id="KW-1185">Reference proteome</keyword>
<dbReference type="Pfam" id="PF17964">
    <property type="entry name" value="Big_10"/>
    <property type="match status" value="1"/>
</dbReference>
<feature type="domain" description="L,D-TPase catalytic" evidence="14">
    <location>
        <begin position="274"/>
        <end position="399"/>
    </location>
</feature>
<evidence type="ECO:0000256" key="11">
    <source>
        <dbReference type="ARBA" id="ARBA00023316"/>
    </source>
</evidence>
<organism evidence="15 16">
    <name type="scientific">Gordonia iterans</name>
    <dbReference type="NCBI Taxonomy" id="1004901"/>
    <lineage>
        <taxon>Bacteria</taxon>
        <taxon>Bacillati</taxon>
        <taxon>Actinomycetota</taxon>
        <taxon>Actinomycetes</taxon>
        <taxon>Mycobacteriales</taxon>
        <taxon>Gordoniaceae</taxon>
        <taxon>Gordonia</taxon>
    </lineage>
</organism>
<keyword evidence="10" id="KW-0012">Acyltransferase</keyword>
<evidence type="ECO:0000256" key="7">
    <source>
        <dbReference type="ARBA" id="ARBA00023136"/>
    </source>
</evidence>
<dbReference type="InterPro" id="IPR005490">
    <property type="entry name" value="LD_TPept_cat_dom"/>
</dbReference>
<dbReference type="GO" id="GO:0008360">
    <property type="term" value="P:regulation of cell shape"/>
    <property type="evidence" value="ECO:0007669"/>
    <property type="project" value="UniProtKB-UniRule"/>
</dbReference>